<dbReference type="EMBL" id="FN653074">
    <property type="protein sequence ID" value="CBY11066.1"/>
    <property type="molecule type" value="Genomic_DNA"/>
</dbReference>
<feature type="region of interest" description="Disordered" evidence="1">
    <location>
        <begin position="34"/>
        <end position="55"/>
    </location>
</feature>
<evidence type="ECO:0000256" key="1">
    <source>
        <dbReference type="SAM" id="MobiDB-lite"/>
    </source>
</evidence>
<keyword evidence="3" id="KW-1185">Reference proteome</keyword>
<gene>
    <name evidence="2" type="ORF">GSOID_T00014807001</name>
</gene>
<accession>E4XM59</accession>
<dbReference type="Proteomes" id="UP000001307">
    <property type="component" value="Unassembled WGS sequence"/>
</dbReference>
<dbReference type="InParanoid" id="E4XM59"/>
<proteinExistence type="predicted"/>
<name>E4XM59_OIKDI</name>
<reference evidence="2" key="1">
    <citation type="journal article" date="2010" name="Science">
        <title>Plasticity of animal genome architecture unmasked by rapid evolution of a pelagic tunicate.</title>
        <authorList>
            <person name="Denoeud F."/>
            <person name="Henriet S."/>
            <person name="Mungpakdee S."/>
            <person name="Aury J.M."/>
            <person name="Da Silva C."/>
            <person name="Brinkmann H."/>
            <person name="Mikhaleva J."/>
            <person name="Olsen L.C."/>
            <person name="Jubin C."/>
            <person name="Canestro C."/>
            <person name="Bouquet J.M."/>
            <person name="Danks G."/>
            <person name="Poulain J."/>
            <person name="Campsteijn C."/>
            <person name="Adamski M."/>
            <person name="Cross I."/>
            <person name="Yadetie F."/>
            <person name="Muffato M."/>
            <person name="Louis A."/>
            <person name="Butcher S."/>
            <person name="Tsagkogeorga G."/>
            <person name="Konrad A."/>
            <person name="Singh S."/>
            <person name="Jensen M.F."/>
            <person name="Cong E.H."/>
            <person name="Eikeseth-Otteraa H."/>
            <person name="Noel B."/>
            <person name="Anthouard V."/>
            <person name="Porcel B.M."/>
            <person name="Kachouri-Lafond R."/>
            <person name="Nishino A."/>
            <person name="Ugolini M."/>
            <person name="Chourrout P."/>
            <person name="Nishida H."/>
            <person name="Aasland R."/>
            <person name="Huzurbazar S."/>
            <person name="Westhof E."/>
            <person name="Delsuc F."/>
            <person name="Lehrach H."/>
            <person name="Reinhardt R."/>
            <person name="Weissenbach J."/>
            <person name="Roy S.W."/>
            <person name="Artiguenave F."/>
            <person name="Postlethwait J.H."/>
            <person name="Manak J.R."/>
            <person name="Thompson E.M."/>
            <person name="Jaillon O."/>
            <person name="Du Pasquier L."/>
            <person name="Boudinot P."/>
            <person name="Liberles D.A."/>
            <person name="Volff J.N."/>
            <person name="Philippe H."/>
            <person name="Lenhard B."/>
            <person name="Roest Crollius H."/>
            <person name="Wincker P."/>
            <person name="Chourrout D."/>
        </authorList>
    </citation>
    <scope>NUCLEOTIDE SEQUENCE [LARGE SCALE GENOMIC DNA]</scope>
</reference>
<sequence>MIFLSVVLFMYGNASPIDEALELEKIFPDQRSIRGPRQTISESSGDNQDSSAVERSLQLSGDIGDRDSAAKFEGSADFALTGMKLPFNESSGDGIDERSLFSGDSAEEVISERSLSGFAGSGDHQFTGMALFVAESSGEGVDERALVYISEEINSFSGDNEEDIADPRSLVTFEKPDELAQFYDYENITDSFSGDDGDDVEERSMFTDLEIHDVLNAALQKNVDMLEGVIEEAVHSENSSSKKLFFSCAVFFIFIF</sequence>
<dbReference type="AlphaFoldDB" id="E4XM59"/>
<evidence type="ECO:0000313" key="2">
    <source>
        <dbReference type="EMBL" id="CBY11066.1"/>
    </source>
</evidence>
<protein>
    <submittedName>
        <fullName evidence="2">Uncharacterized protein</fullName>
    </submittedName>
</protein>
<organism evidence="2">
    <name type="scientific">Oikopleura dioica</name>
    <name type="common">Tunicate</name>
    <dbReference type="NCBI Taxonomy" id="34765"/>
    <lineage>
        <taxon>Eukaryota</taxon>
        <taxon>Metazoa</taxon>
        <taxon>Chordata</taxon>
        <taxon>Tunicata</taxon>
        <taxon>Appendicularia</taxon>
        <taxon>Copelata</taxon>
        <taxon>Oikopleuridae</taxon>
        <taxon>Oikopleura</taxon>
    </lineage>
</organism>
<evidence type="ECO:0000313" key="3">
    <source>
        <dbReference type="Proteomes" id="UP000001307"/>
    </source>
</evidence>
<feature type="compositionally biased region" description="Polar residues" evidence="1">
    <location>
        <begin position="38"/>
        <end position="55"/>
    </location>
</feature>